<reference evidence="1 2" key="1">
    <citation type="submission" date="2016-11" db="EMBL/GenBank/DDBJ databases">
        <authorList>
            <person name="Jaros S."/>
            <person name="Januszkiewicz K."/>
            <person name="Wedrychowicz H."/>
        </authorList>
    </citation>
    <scope>NUCLEOTIDE SEQUENCE [LARGE SCALE GENOMIC DNA]</scope>
    <source>
        <strain evidence="1 2">DSM 14501</strain>
    </source>
</reference>
<dbReference type="Pfam" id="PF19591">
    <property type="entry name" value="DUF6096"/>
    <property type="match status" value="1"/>
</dbReference>
<dbReference type="STRING" id="1121266.SAMN02745883_00691"/>
<dbReference type="Proteomes" id="UP000184082">
    <property type="component" value="Unassembled WGS sequence"/>
</dbReference>
<dbReference type="RefSeq" id="WP_072965987.1">
    <property type="nucleotide sequence ID" value="NZ_FRAJ01000005.1"/>
</dbReference>
<dbReference type="InterPro" id="IPR046078">
    <property type="entry name" value="DUF6096"/>
</dbReference>
<name>A0A1M6MXW8_9FIRM</name>
<protein>
    <recommendedName>
        <fullName evidence="3">Phage tail assembly chaperone protein, TAC</fullName>
    </recommendedName>
</protein>
<evidence type="ECO:0008006" key="3">
    <source>
        <dbReference type="Google" id="ProtNLM"/>
    </source>
</evidence>
<dbReference type="AlphaFoldDB" id="A0A1M6MXW8"/>
<accession>A0A1M6MXW8</accession>
<evidence type="ECO:0000313" key="2">
    <source>
        <dbReference type="Proteomes" id="UP000184082"/>
    </source>
</evidence>
<dbReference type="EMBL" id="FRAJ01000005">
    <property type="protein sequence ID" value="SHJ88183.1"/>
    <property type="molecule type" value="Genomic_DNA"/>
</dbReference>
<sequence length="110" mass="12669">MRYTEFKVGEREFKLRLGAGEIVNLEKKLGKNPLDILMNVEKGELPKIGDTLTILHAAMQKFHHGMTMEKVYQLYDEYVDEGNTYTDLIPVILEVFKVSGFFKEAQIEGK</sequence>
<gene>
    <name evidence="1" type="ORF">SAMN02745883_00691</name>
</gene>
<organism evidence="1 2">
    <name type="scientific">Caminicella sporogenes DSM 14501</name>
    <dbReference type="NCBI Taxonomy" id="1121266"/>
    <lineage>
        <taxon>Bacteria</taxon>
        <taxon>Bacillati</taxon>
        <taxon>Bacillota</taxon>
        <taxon>Clostridia</taxon>
        <taxon>Peptostreptococcales</taxon>
        <taxon>Caminicellaceae</taxon>
        <taxon>Caminicella</taxon>
    </lineage>
</organism>
<proteinExistence type="predicted"/>
<keyword evidence="2" id="KW-1185">Reference proteome</keyword>
<evidence type="ECO:0000313" key="1">
    <source>
        <dbReference type="EMBL" id="SHJ88183.1"/>
    </source>
</evidence>